<name>A0A0L0FFW7_9EUKA</name>
<dbReference type="STRING" id="667725.A0A0L0FFW7"/>
<dbReference type="PRINTS" id="PR00926">
    <property type="entry name" value="MITOCARRIER"/>
</dbReference>
<dbReference type="eggNOG" id="KOG0768">
    <property type="taxonomic scope" value="Eukaryota"/>
</dbReference>
<dbReference type="GeneID" id="25912349"/>
<evidence type="ECO:0000256" key="6">
    <source>
        <dbReference type="ARBA" id="ARBA00022989"/>
    </source>
</evidence>
<keyword evidence="7 8" id="KW-0472">Membrane</keyword>
<accession>A0A0L0FFW7</accession>
<proteinExistence type="inferred from homology"/>
<dbReference type="SUPFAM" id="SSF103506">
    <property type="entry name" value="Mitochondrial carrier"/>
    <property type="match status" value="1"/>
</dbReference>
<evidence type="ECO:0000256" key="4">
    <source>
        <dbReference type="ARBA" id="ARBA00022692"/>
    </source>
</evidence>
<dbReference type="Pfam" id="PF00153">
    <property type="entry name" value="Mito_carr"/>
    <property type="match status" value="2"/>
</dbReference>
<comment type="subcellular location">
    <subcellularLocation>
        <location evidence="1">Membrane</location>
        <topology evidence="1">Multi-pass membrane protein</topology>
    </subcellularLocation>
</comment>
<evidence type="ECO:0000313" key="10">
    <source>
        <dbReference type="EMBL" id="KNC75635.1"/>
    </source>
</evidence>
<dbReference type="GO" id="GO:0055085">
    <property type="term" value="P:transmembrane transport"/>
    <property type="evidence" value="ECO:0007669"/>
    <property type="project" value="InterPro"/>
</dbReference>
<protein>
    <submittedName>
        <fullName evidence="10">Uncharacterized protein</fullName>
    </submittedName>
</protein>
<dbReference type="InterPro" id="IPR018108">
    <property type="entry name" value="MCP_transmembrane"/>
</dbReference>
<evidence type="ECO:0000256" key="8">
    <source>
        <dbReference type="PROSITE-ProRule" id="PRU00282"/>
    </source>
</evidence>
<evidence type="ECO:0000256" key="2">
    <source>
        <dbReference type="ARBA" id="ARBA00006375"/>
    </source>
</evidence>
<dbReference type="InterPro" id="IPR002067">
    <property type="entry name" value="MCP"/>
</dbReference>
<comment type="similarity">
    <text evidence="2 9">Belongs to the mitochondrial carrier (TC 2.A.29) family.</text>
</comment>
<evidence type="ECO:0000256" key="9">
    <source>
        <dbReference type="RuleBase" id="RU000488"/>
    </source>
</evidence>
<keyword evidence="11" id="KW-1185">Reference proteome</keyword>
<feature type="repeat" description="Solcar" evidence="8">
    <location>
        <begin position="81"/>
        <end position="165"/>
    </location>
</feature>
<dbReference type="InterPro" id="IPR023395">
    <property type="entry name" value="MCP_dom_sf"/>
</dbReference>
<dbReference type="PROSITE" id="PS50920">
    <property type="entry name" value="SOLCAR"/>
    <property type="match status" value="2"/>
</dbReference>
<evidence type="ECO:0000256" key="7">
    <source>
        <dbReference type="ARBA" id="ARBA00023136"/>
    </source>
</evidence>
<gene>
    <name evidence="10" type="ORF">SARC_11845</name>
</gene>
<dbReference type="AlphaFoldDB" id="A0A0L0FFW7"/>
<evidence type="ECO:0000256" key="1">
    <source>
        <dbReference type="ARBA" id="ARBA00004141"/>
    </source>
</evidence>
<keyword evidence="3 9" id="KW-0813">Transport</keyword>
<reference evidence="10 11" key="1">
    <citation type="submission" date="2011-02" db="EMBL/GenBank/DDBJ databases">
        <title>The Genome Sequence of Sphaeroforma arctica JP610.</title>
        <authorList>
            <consortium name="The Broad Institute Genome Sequencing Platform"/>
            <person name="Russ C."/>
            <person name="Cuomo C."/>
            <person name="Young S.K."/>
            <person name="Zeng Q."/>
            <person name="Gargeya S."/>
            <person name="Alvarado L."/>
            <person name="Berlin A."/>
            <person name="Chapman S.B."/>
            <person name="Chen Z."/>
            <person name="Freedman E."/>
            <person name="Gellesch M."/>
            <person name="Goldberg J."/>
            <person name="Griggs A."/>
            <person name="Gujja S."/>
            <person name="Heilman E."/>
            <person name="Heiman D."/>
            <person name="Howarth C."/>
            <person name="Mehta T."/>
            <person name="Neiman D."/>
            <person name="Pearson M."/>
            <person name="Roberts A."/>
            <person name="Saif S."/>
            <person name="Shea T."/>
            <person name="Shenoy N."/>
            <person name="Sisk P."/>
            <person name="Stolte C."/>
            <person name="Sykes S."/>
            <person name="White J."/>
            <person name="Yandava C."/>
            <person name="Burger G."/>
            <person name="Gray M.W."/>
            <person name="Holland P.W.H."/>
            <person name="King N."/>
            <person name="Lang F.B.F."/>
            <person name="Roger A.J."/>
            <person name="Ruiz-Trillo I."/>
            <person name="Haas B."/>
            <person name="Nusbaum C."/>
            <person name="Birren B."/>
        </authorList>
    </citation>
    <scope>NUCLEOTIDE SEQUENCE [LARGE SCALE GENOMIC DNA]</scope>
    <source>
        <strain evidence="10 11">JP610</strain>
    </source>
</reference>
<evidence type="ECO:0000256" key="5">
    <source>
        <dbReference type="ARBA" id="ARBA00022737"/>
    </source>
</evidence>
<dbReference type="Gene3D" id="1.50.40.10">
    <property type="entry name" value="Mitochondrial carrier domain"/>
    <property type="match status" value="1"/>
</dbReference>
<sequence>MACLVRVPCEMVKQNMQTTGGTTAASVVKQIITRHGITGLWRGYLSTIVREVPFSIIQFPLYEAFRSQIGKQQDGRVDPWQGALCGSMAGGISGALTTPLDVVKTRIMLSQGTGATAYTTISGTFSRILAEEGPKKLYAGVVPRTMWITIGGFVFFGVYESGRKFLAPIFP</sequence>
<dbReference type="EMBL" id="KQ243509">
    <property type="protein sequence ID" value="KNC75635.1"/>
    <property type="molecule type" value="Genomic_DNA"/>
</dbReference>
<evidence type="ECO:0000313" key="11">
    <source>
        <dbReference type="Proteomes" id="UP000054560"/>
    </source>
</evidence>
<keyword evidence="5" id="KW-0677">Repeat</keyword>
<dbReference type="OrthoDB" id="276989at2759"/>
<keyword evidence="6" id="KW-1133">Transmembrane helix</keyword>
<evidence type="ECO:0000256" key="3">
    <source>
        <dbReference type="ARBA" id="ARBA00022448"/>
    </source>
</evidence>
<keyword evidence="4 8" id="KW-0812">Transmembrane</keyword>
<dbReference type="PANTHER" id="PTHR45667">
    <property type="entry name" value="S-ADENOSYLMETHIONINE MITOCHONDRIAL CARRIER PROTEIN"/>
    <property type="match status" value="1"/>
</dbReference>
<dbReference type="GO" id="GO:0016020">
    <property type="term" value="C:membrane"/>
    <property type="evidence" value="ECO:0007669"/>
    <property type="project" value="UniProtKB-SubCell"/>
</dbReference>
<dbReference type="RefSeq" id="XP_014149537.1">
    <property type="nucleotide sequence ID" value="XM_014294062.1"/>
</dbReference>
<feature type="repeat" description="Solcar" evidence="8">
    <location>
        <begin position="1"/>
        <end position="68"/>
    </location>
</feature>
<dbReference type="Proteomes" id="UP000054560">
    <property type="component" value="Unassembled WGS sequence"/>
</dbReference>
<organism evidence="10 11">
    <name type="scientific">Sphaeroforma arctica JP610</name>
    <dbReference type="NCBI Taxonomy" id="667725"/>
    <lineage>
        <taxon>Eukaryota</taxon>
        <taxon>Ichthyosporea</taxon>
        <taxon>Ichthyophonida</taxon>
        <taxon>Sphaeroforma</taxon>
    </lineage>
</organism>